<dbReference type="EMBL" id="WNTK01049881">
    <property type="protein sequence ID" value="KAG9460651.1"/>
    <property type="molecule type" value="Genomic_DNA"/>
</dbReference>
<protein>
    <submittedName>
        <fullName evidence="2">Uncharacterized protein</fullName>
    </submittedName>
</protein>
<proteinExistence type="predicted"/>
<feature type="region of interest" description="Disordered" evidence="1">
    <location>
        <begin position="1"/>
        <end position="72"/>
    </location>
</feature>
<name>A0A8J6B4P0_ELECQ</name>
<gene>
    <name evidence="2" type="ORF">GDO78_020399</name>
</gene>
<feature type="non-terminal residue" evidence="2">
    <location>
        <position position="1"/>
    </location>
</feature>
<feature type="compositionally biased region" description="Polar residues" evidence="1">
    <location>
        <begin position="19"/>
        <end position="39"/>
    </location>
</feature>
<evidence type="ECO:0000313" key="3">
    <source>
        <dbReference type="Proteomes" id="UP000770717"/>
    </source>
</evidence>
<dbReference type="OrthoDB" id="206088at2759"/>
<accession>A0A8J6B4P0</accession>
<comment type="caution">
    <text evidence="2">The sequence shown here is derived from an EMBL/GenBank/DDBJ whole genome shotgun (WGS) entry which is preliminary data.</text>
</comment>
<evidence type="ECO:0000256" key="1">
    <source>
        <dbReference type="SAM" id="MobiDB-lite"/>
    </source>
</evidence>
<evidence type="ECO:0000313" key="2">
    <source>
        <dbReference type="EMBL" id="KAG9460651.1"/>
    </source>
</evidence>
<reference evidence="2" key="1">
    <citation type="thesis" date="2020" institute="ProQuest LLC" country="789 East Eisenhower Parkway, Ann Arbor, MI, USA">
        <title>Comparative Genomics and Chromosome Evolution.</title>
        <authorList>
            <person name="Mudd A.B."/>
        </authorList>
    </citation>
    <scope>NUCLEOTIDE SEQUENCE</scope>
    <source>
        <strain evidence="2">HN-11 Male</strain>
        <tissue evidence="2">Kidney and liver</tissue>
    </source>
</reference>
<organism evidence="2 3">
    <name type="scientific">Eleutherodactylus coqui</name>
    <name type="common">Puerto Rican coqui</name>
    <dbReference type="NCBI Taxonomy" id="57060"/>
    <lineage>
        <taxon>Eukaryota</taxon>
        <taxon>Metazoa</taxon>
        <taxon>Chordata</taxon>
        <taxon>Craniata</taxon>
        <taxon>Vertebrata</taxon>
        <taxon>Euteleostomi</taxon>
        <taxon>Amphibia</taxon>
        <taxon>Batrachia</taxon>
        <taxon>Anura</taxon>
        <taxon>Neobatrachia</taxon>
        <taxon>Hyloidea</taxon>
        <taxon>Eleutherodactylidae</taxon>
        <taxon>Eleutherodactylinae</taxon>
        <taxon>Eleutherodactylus</taxon>
        <taxon>Eleutherodactylus</taxon>
    </lineage>
</organism>
<dbReference type="AlphaFoldDB" id="A0A8J6B4P0"/>
<dbReference type="Proteomes" id="UP000770717">
    <property type="component" value="Unassembled WGS sequence"/>
</dbReference>
<feature type="compositionally biased region" description="Low complexity" evidence="1">
    <location>
        <begin position="49"/>
        <end position="69"/>
    </location>
</feature>
<feature type="non-terminal residue" evidence="2">
    <location>
        <position position="124"/>
    </location>
</feature>
<sequence length="124" mass="12938">TELASKAGSAPTPRKKTPSKANQSPGAPSITPTKASAANPSPLKFSGFSAKPDSSPAPSSSSGSSLSTAQCDPKHKDCLLREFRKLCAMVAEQASYNTKTQIIHDFLTKGTGGGRTYCEVDHII</sequence>
<keyword evidence="3" id="KW-1185">Reference proteome</keyword>